<accession>A0A7X6HCA8</accession>
<dbReference type="InterPro" id="IPR036271">
    <property type="entry name" value="Tet_transcr_reg_TetR-rel_C_sf"/>
</dbReference>
<proteinExistence type="predicted"/>
<dbReference type="EMBL" id="JAAZSQ010000005">
    <property type="protein sequence ID" value="NKX54477.1"/>
    <property type="molecule type" value="Genomic_DNA"/>
</dbReference>
<comment type="caution">
    <text evidence="6">The sequence shown here is derived from an EMBL/GenBank/DDBJ whole genome shotgun (WGS) entry which is preliminary data.</text>
</comment>
<name>A0A7X6HCA8_9MICC</name>
<protein>
    <submittedName>
        <fullName evidence="6">TetR/AcrR family transcriptional regulator</fullName>
    </submittedName>
</protein>
<dbReference type="PROSITE" id="PS50977">
    <property type="entry name" value="HTH_TETR_2"/>
    <property type="match status" value="1"/>
</dbReference>
<sequence length="206" mass="22621">MSAAVQILDEHGLNGLTFARLGKQLGASPTAMYRHFSSREEILIAVADELVRQSIDGYVPAVSWLDSLRDLAYRAWRTFERHPAAAAQTYHLLTGGPNELRVVDAILAALHQAGWRGEAAVKQYHMYSQFVLAVSGSHAAQVAQDDTGSSVASTWVQEYRPARPEDYPYVSAVREELRSIDFFEVYVGLVDALLSAMAAQAPAAKE</sequence>
<dbReference type="Pfam" id="PF00440">
    <property type="entry name" value="TetR_N"/>
    <property type="match status" value="1"/>
</dbReference>
<dbReference type="GO" id="GO:0003677">
    <property type="term" value="F:DNA binding"/>
    <property type="evidence" value="ECO:0007669"/>
    <property type="project" value="UniProtKB-UniRule"/>
</dbReference>
<keyword evidence="3" id="KW-0804">Transcription</keyword>
<evidence type="ECO:0000259" key="5">
    <source>
        <dbReference type="PROSITE" id="PS50977"/>
    </source>
</evidence>
<dbReference type="InterPro" id="IPR001647">
    <property type="entry name" value="HTH_TetR"/>
</dbReference>
<evidence type="ECO:0000256" key="3">
    <source>
        <dbReference type="ARBA" id="ARBA00023163"/>
    </source>
</evidence>
<keyword evidence="7" id="KW-1185">Reference proteome</keyword>
<feature type="DNA-binding region" description="H-T-H motif" evidence="4">
    <location>
        <begin position="17"/>
        <end position="36"/>
    </location>
</feature>
<organism evidence="6 7">
    <name type="scientific">Arthrobacter mobilis</name>
    <dbReference type="NCBI Taxonomy" id="2724944"/>
    <lineage>
        <taxon>Bacteria</taxon>
        <taxon>Bacillati</taxon>
        <taxon>Actinomycetota</taxon>
        <taxon>Actinomycetes</taxon>
        <taxon>Micrococcales</taxon>
        <taxon>Micrococcaceae</taxon>
        <taxon>Arthrobacter</taxon>
    </lineage>
</organism>
<evidence type="ECO:0000256" key="2">
    <source>
        <dbReference type="ARBA" id="ARBA00023125"/>
    </source>
</evidence>
<reference evidence="6 7" key="1">
    <citation type="submission" date="2020-04" db="EMBL/GenBank/DDBJ databases">
        <title>Arthrobacter sp. nov.</title>
        <authorList>
            <person name="Liu S."/>
        </authorList>
    </citation>
    <scope>NUCLEOTIDE SEQUENCE [LARGE SCALE GENOMIC DNA]</scope>
    <source>
        <strain evidence="6 7">E918</strain>
    </source>
</reference>
<dbReference type="AlphaFoldDB" id="A0A7X6HCA8"/>
<evidence type="ECO:0000256" key="4">
    <source>
        <dbReference type="PROSITE-ProRule" id="PRU00335"/>
    </source>
</evidence>
<evidence type="ECO:0000313" key="7">
    <source>
        <dbReference type="Proteomes" id="UP000544090"/>
    </source>
</evidence>
<dbReference type="Pfam" id="PF02909">
    <property type="entry name" value="TetR_C_1"/>
    <property type="match status" value="1"/>
</dbReference>
<dbReference type="InterPro" id="IPR009057">
    <property type="entry name" value="Homeodomain-like_sf"/>
</dbReference>
<keyword evidence="2 4" id="KW-0238">DNA-binding</keyword>
<dbReference type="GO" id="GO:0045892">
    <property type="term" value="P:negative regulation of DNA-templated transcription"/>
    <property type="evidence" value="ECO:0007669"/>
    <property type="project" value="InterPro"/>
</dbReference>
<dbReference type="InterPro" id="IPR004111">
    <property type="entry name" value="Repressor_TetR_C"/>
</dbReference>
<dbReference type="Gene3D" id="1.10.357.10">
    <property type="entry name" value="Tetracycline Repressor, domain 2"/>
    <property type="match status" value="1"/>
</dbReference>
<feature type="domain" description="HTH tetR-type" evidence="5">
    <location>
        <begin position="1"/>
        <end position="54"/>
    </location>
</feature>
<evidence type="ECO:0000256" key="1">
    <source>
        <dbReference type="ARBA" id="ARBA00023015"/>
    </source>
</evidence>
<dbReference type="Gene3D" id="1.10.10.60">
    <property type="entry name" value="Homeodomain-like"/>
    <property type="match status" value="1"/>
</dbReference>
<keyword evidence="1" id="KW-0805">Transcription regulation</keyword>
<gene>
    <name evidence="6" type="ORF">HGG74_07950</name>
</gene>
<dbReference type="Proteomes" id="UP000544090">
    <property type="component" value="Unassembled WGS sequence"/>
</dbReference>
<dbReference type="SUPFAM" id="SSF46689">
    <property type="entry name" value="Homeodomain-like"/>
    <property type="match status" value="1"/>
</dbReference>
<dbReference type="SUPFAM" id="SSF48498">
    <property type="entry name" value="Tetracyclin repressor-like, C-terminal domain"/>
    <property type="match status" value="1"/>
</dbReference>
<evidence type="ECO:0000313" key="6">
    <source>
        <dbReference type="EMBL" id="NKX54477.1"/>
    </source>
</evidence>